<dbReference type="GO" id="GO:0045721">
    <property type="term" value="P:negative regulation of gluconeogenesis"/>
    <property type="evidence" value="ECO:0007669"/>
    <property type="project" value="TreeGrafter"/>
</dbReference>
<dbReference type="GO" id="GO:0043161">
    <property type="term" value="P:proteasome-mediated ubiquitin-dependent protein catabolic process"/>
    <property type="evidence" value="ECO:0007669"/>
    <property type="project" value="TreeGrafter"/>
</dbReference>
<dbReference type="STRING" id="64571.A0A1Y2GFK2"/>
<dbReference type="InterPro" id="IPR018618">
    <property type="entry name" value="GID4/10-like"/>
</dbReference>
<dbReference type="InParanoid" id="A0A1Y2GFK2"/>
<dbReference type="AlphaFoldDB" id="A0A1Y2GFK2"/>
<dbReference type="GO" id="GO:0007039">
    <property type="term" value="P:protein catabolic process in the vacuole"/>
    <property type="evidence" value="ECO:0007669"/>
    <property type="project" value="TreeGrafter"/>
</dbReference>
<evidence type="ECO:0000256" key="1">
    <source>
        <dbReference type="ARBA" id="ARBA00061469"/>
    </source>
</evidence>
<accession>A0A1Y2GFK2</accession>
<dbReference type="OrthoDB" id="62at2759"/>
<organism evidence="2 3">
    <name type="scientific">Lobosporangium transversale</name>
    <dbReference type="NCBI Taxonomy" id="64571"/>
    <lineage>
        <taxon>Eukaryota</taxon>
        <taxon>Fungi</taxon>
        <taxon>Fungi incertae sedis</taxon>
        <taxon>Mucoromycota</taxon>
        <taxon>Mortierellomycotina</taxon>
        <taxon>Mortierellomycetes</taxon>
        <taxon>Mortierellales</taxon>
        <taxon>Mortierellaceae</taxon>
        <taxon>Lobosporangium</taxon>
    </lineage>
</organism>
<protein>
    <submittedName>
        <fullName evidence="2">Vacuolar import/degradation protein Vid24</fullName>
    </submittedName>
</protein>
<dbReference type="Proteomes" id="UP000193648">
    <property type="component" value="Unassembled WGS sequence"/>
</dbReference>
<sequence>MCDIQIQSISAVDYNAGVVYGLMEAMDVPMSTSSVVTSWEGEVIDFENYTLWTKKWAAGTKTDLDHWKRLEAFQGMDEKHIAKGAKSGKFRGHIDQKYILMRWKEKCFVNVSERTSGLTIAGFYYVSMRRADGYVEGYYHDKQSTPFQHLSLNPVYERGGFYSSIFEVA</sequence>
<evidence type="ECO:0000313" key="3">
    <source>
        <dbReference type="Proteomes" id="UP000193648"/>
    </source>
</evidence>
<evidence type="ECO:0000313" key="2">
    <source>
        <dbReference type="EMBL" id="ORZ08534.1"/>
    </source>
</evidence>
<dbReference type="GO" id="GO:0006623">
    <property type="term" value="P:protein targeting to vacuole"/>
    <property type="evidence" value="ECO:0007669"/>
    <property type="project" value="TreeGrafter"/>
</dbReference>
<dbReference type="PANTHER" id="PTHR14534:SF3">
    <property type="entry name" value="GID COMPLEX SUBUNIT 4 HOMOLOG"/>
    <property type="match status" value="1"/>
</dbReference>
<dbReference type="Pfam" id="PF09783">
    <property type="entry name" value="Vac_ImportDeg"/>
    <property type="match status" value="1"/>
</dbReference>
<comment type="caution">
    <text evidence="2">The sequence shown here is derived from an EMBL/GenBank/DDBJ whole genome shotgun (WGS) entry which is preliminary data.</text>
</comment>
<dbReference type="PANTHER" id="PTHR14534">
    <property type="entry name" value="VACUOLAR IMPORT AND DEGRADATION PROTEIN 24"/>
    <property type="match status" value="1"/>
</dbReference>
<dbReference type="GO" id="GO:0034657">
    <property type="term" value="C:GID complex"/>
    <property type="evidence" value="ECO:0007669"/>
    <property type="project" value="TreeGrafter"/>
</dbReference>
<keyword evidence="3" id="KW-1185">Reference proteome</keyword>
<dbReference type="EMBL" id="MCFF01000037">
    <property type="protein sequence ID" value="ORZ08534.1"/>
    <property type="molecule type" value="Genomic_DNA"/>
</dbReference>
<proteinExistence type="inferred from homology"/>
<dbReference type="GeneID" id="33562822"/>
<dbReference type="RefSeq" id="XP_021878462.1">
    <property type="nucleotide sequence ID" value="XM_022020978.1"/>
</dbReference>
<comment type="similarity">
    <text evidence="1">Belongs to the GID4/VID24 family.</text>
</comment>
<dbReference type="GO" id="GO:0005773">
    <property type="term" value="C:vacuole"/>
    <property type="evidence" value="ECO:0007669"/>
    <property type="project" value="GOC"/>
</dbReference>
<gene>
    <name evidence="2" type="ORF">BCR41DRAFT_310004</name>
</gene>
<reference evidence="2 3" key="1">
    <citation type="submission" date="2016-07" db="EMBL/GenBank/DDBJ databases">
        <title>Pervasive Adenine N6-methylation of Active Genes in Fungi.</title>
        <authorList>
            <consortium name="DOE Joint Genome Institute"/>
            <person name="Mondo S.J."/>
            <person name="Dannebaum R.O."/>
            <person name="Kuo R.C."/>
            <person name="Labutti K."/>
            <person name="Haridas S."/>
            <person name="Kuo A."/>
            <person name="Salamov A."/>
            <person name="Ahrendt S.R."/>
            <person name="Lipzen A."/>
            <person name="Sullivan W."/>
            <person name="Andreopoulos W.B."/>
            <person name="Clum A."/>
            <person name="Lindquist E."/>
            <person name="Daum C."/>
            <person name="Ramamoorthy G.K."/>
            <person name="Gryganskyi A."/>
            <person name="Culley D."/>
            <person name="Magnuson J.K."/>
            <person name="James T.Y."/>
            <person name="O'Malley M.A."/>
            <person name="Stajich J.E."/>
            <person name="Spatafora J.W."/>
            <person name="Visel A."/>
            <person name="Grigoriev I.V."/>
        </authorList>
    </citation>
    <scope>NUCLEOTIDE SEQUENCE [LARGE SCALE GENOMIC DNA]</scope>
    <source>
        <strain evidence="2 3">NRRL 3116</strain>
    </source>
</reference>
<name>A0A1Y2GFK2_9FUNG</name>